<evidence type="ECO:0000313" key="2">
    <source>
        <dbReference type="Proteomes" id="UP000621386"/>
    </source>
</evidence>
<protein>
    <submittedName>
        <fullName evidence="1">Uncharacterized protein</fullName>
    </submittedName>
</protein>
<organism evidence="1 2">
    <name type="scientific">Streptomyces musisoli</name>
    <dbReference type="NCBI Taxonomy" id="2802280"/>
    <lineage>
        <taxon>Bacteria</taxon>
        <taxon>Bacillati</taxon>
        <taxon>Actinomycetota</taxon>
        <taxon>Actinomycetes</taxon>
        <taxon>Kitasatosporales</taxon>
        <taxon>Streptomycetaceae</taxon>
        <taxon>Streptomyces</taxon>
    </lineage>
</organism>
<proteinExistence type="predicted"/>
<reference evidence="1 2" key="1">
    <citation type="submission" date="2021-01" db="EMBL/GenBank/DDBJ databases">
        <title>WGS of actinomycetes isolated from Thailand.</title>
        <authorList>
            <person name="Thawai C."/>
        </authorList>
    </citation>
    <scope>NUCLEOTIDE SEQUENCE [LARGE SCALE GENOMIC DNA]</scope>
    <source>
        <strain evidence="1 2">CH5-8</strain>
    </source>
</reference>
<comment type="caution">
    <text evidence="1">The sequence shown here is derived from an EMBL/GenBank/DDBJ whole genome shotgun (WGS) entry which is preliminary data.</text>
</comment>
<dbReference type="EMBL" id="JAERRH010000023">
    <property type="protein sequence ID" value="MBL1109737.1"/>
    <property type="molecule type" value="Genomic_DNA"/>
</dbReference>
<keyword evidence="2" id="KW-1185">Reference proteome</keyword>
<evidence type="ECO:0000313" key="1">
    <source>
        <dbReference type="EMBL" id="MBL1109737.1"/>
    </source>
</evidence>
<dbReference type="RefSeq" id="WP_201826147.1">
    <property type="nucleotide sequence ID" value="NZ_JAERRH010000023.1"/>
</dbReference>
<dbReference type="Proteomes" id="UP000621386">
    <property type="component" value="Unassembled WGS sequence"/>
</dbReference>
<sequence>MVKNDGPSQGMRALAVAAQVLIGVLREGLSSANIQAQIAALVVVSAVCGFVHL</sequence>
<accession>A0ABS1PBH9</accession>
<gene>
    <name evidence="1" type="ORF">JK361_35060</name>
</gene>
<name>A0ABS1PBH9_9ACTN</name>